<dbReference type="GO" id="GO:0005524">
    <property type="term" value="F:ATP binding"/>
    <property type="evidence" value="ECO:0007669"/>
    <property type="project" value="UniProtKB-UniRule"/>
</dbReference>
<protein>
    <recommendedName>
        <fullName evidence="3">non-specific serine/threonine protein kinase</fullName>
        <ecNumber evidence="3">2.7.11.1</ecNumber>
    </recommendedName>
</protein>
<dbReference type="InterPro" id="IPR000095">
    <property type="entry name" value="CRIB_dom"/>
</dbReference>
<evidence type="ECO:0000256" key="9">
    <source>
        <dbReference type="ARBA" id="ARBA00022840"/>
    </source>
</evidence>
<feature type="region of interest" description="Disordered" evidence="13">
    <location>
        <begin position="1"/>
        <end position="51"/>
    </location>
</feature>
<dbReference type="PROSITE" id="PS50108">
    <property type="entry name" value="CRIB"/>
    <property type="match status" value="1"/>
</dbReference>
<dbReference type="GO" id="GO:0005737">
    <property type="term" value="C:cytoplasm"/>
    <property type="evidence" value="ECO:0007669"/>
    <property type="project" value="UniProtKB-SubCell"/>
</dbReference>
<dbReference type="InterPro" id="IPR011009">
    <property type="entry name" value="Kinase-like_dom_sf"/>
</dbReference>
<dbReference type="Gene3D" id="1.10.510.10">
    <property type="entry name" value="Transferase(Phosphotransferase) domain 1"/>
    <property type="match status" value="1"/>
</dbReference>
<dbReference type="STRING" id="765915.A0A1Y2HL26"/>
<dbReference type="InterPro" id="IPR008271">
    <property type="entry name" value="Ser/Thr_kinase_AS"/>
</dbReference>
<evidence type="ECO:0000256" key="8">
    <source>
        <dbReference type="ARBA" id="ARBA00022777"/>
    </source>
</evidence>
<evidence type="ECO:0000256" key="12">
    <source>
        <dbReference type="PROSITE-ProRule" id="PRU10141"/>
    </source>
</evidence>
<feature type="compositionally biased region" description="Polar residues" evidence="13">
    <location>
        <begin position="293"/>
        <end position="308"/>
    </location>
</feature>
<name>A0A1Y2HL26_9FUNG</name>
<dbReference type="InterPro" id="IPR051931">
    <property type="entry name" value="PAK3-like"/>
</dbReference>
<dbReference type="GO" id="GO:0004674">
    <property type="term" value="F:protein serine/threonine kinase activity"/>
    <property type="evidence" value="ECO:0007669"/>
    <property type="project" value="UniProtKB-KW"/>
</dbReference>
<evidence type="ECO:0000256" key="7">
    <source>
        <dbReference type="ARBA" id="ARBA00022741"/>
    </source>
</evidence>
<organism evidence="16 17">
    <name type="scientific">Catenaria anguillulae PL171</name>
    <dbReference type="NCBI Taxonomy" id="765915"/>
    <lineage>
        <taxon>Eukaryota</taxon>
        <taxon>Fungi</taxon>
        <taxon>Fungi incertae sedis</taxon>
        <taxon>Blastocladiomycota</taxon>
        <taxon>Blastocladiomycetes</taxon>
        <taxon>Blastocladiales</taxon>
        <taxon>Catenariaceae</taxon>
        <taxon>Catenaria</taxon>
    </lineage>
</organism>
<evidence type="ECO:0000256" key="1">
    <source>
        <dbReference type="ARBA" id="ARBA00004496"/>
    </source>
</evidence>
<keyword evidence="8 16" id="KW-0418">Kinase</keyword>
<comment type="catalytic activity">
    <reaction evidence="11">
        <text>L-seryl-[protein] + ATP = O-phospho-L-seryl-[protein] + ADP + H(+)</text>
        <dbReference type="Rhea" id="RHEA:17989"/>
        <dbReference type="Rhea" id="RHEA-COMP:9863"/>
        <dbReference type="Rhea" id="RHEA-COMP:11604"/>
        <dbReference type="ChEBI" id="CHEBI:15378"/>
        <dbReference type="ChEBI" id="CHEBI:29999"/>
        <dbReference type="ChEBI" id="CHEBI:30616"/>
        <dbReference type="ChEBI" id="CHEBI:83421"/>
        <dbReference type="ChEBI" id="CHEBI:456216"/>
        <dbReference type="EC" id="2.7.11.1"/>
    </reaction>
</comment>
<dbReference type="SMART" id="SM00220">
    <property type="entry name" value="S_TKc"/>
    <property type="match status" value="1"/>
</dbReference>
<evidence type="ECO:0000313" key="16">
    <source>
        <dbReference type="EMBL" id="ORZ35298.1"/>
    </source>
</evidence>
<sequence length="682" mass="71901">MSTSRDSPSGSQPNLFASATSIHSNGNGTTLGEDASFATGSGSSSEGKKKGLKGALSNFVGAAKDMFNNNDKDKRDGPSPTAVISKVAISGPYNPVHLTHVGYNPDTGEFTGLPADWQALLSGSGITKQEQSAHPQTVIDIIGFYQDATKEASDKTSPWTKYQYGQPVPAGPKVTMTTVAGLPAAPPAHRPPPPIPNKEKDGAAPQLPPLSFDAGSLAAPLAVPVLAPLPPVPTGSASDPNLSTTSSHHTPATTPSKKPAVPPRPIPPTPASTTSAAVSDATEQMSVIDLNRKPSSSSSHATKVIDSSNRPKRNSSISGSLTTSGTTLASSSISAPLPPNASEKIASAATSTTATPSSSPPLGATPRPPPPPKLDANGMAMTPMSKEAVVARLEQIVSSGDPTRQYQNLVKIGQGASGGVYTATQVATGKIVAVKQMNLDAQPKKELIINEILVMKRSAHENIVNFMDAFLWKGDLWVVMEYMDGGALTDVVTYNLMTEGQIAAVCREIFKGLAHLHAQGVIHRDIKSDNVVLSNQGQVKLTDFGYCAQINEYQSKRNTMVGTPYWMAPEIVTRKDYGPKVDVWSLGILAIEMIEGEPPYLNENPLRALYLIATNGTPTLQNPGQLSSTFRDFLAKCLEVDVERRPTAEDMLRHPFLNKAAPLTSLAPLIQAAKEAAAGHKK</sequence>
<dbReference type="EC" id="2.7.11.1" evidence="3"/>
<feature type="region of interest" description="Disordered" evidence="13">
    <location>
        <begin position="182"/>
        <end position="214"/>
    </location>
</feature>
<evidence type="ECO:0000256" key="10">
    <source>
        <dbReference type="ARBA" id="ARBA00047899"/>
    </source>
</evidence>
<evidence type="ECO:0000259" key="14">
    <source>
        <dbReference type="PROSITE" id="PS50011"/>
    </source>
</evidence>
<keyword evidence="4" id="KW-0963">Cytoplasm</keyword>
<dbReference type="Gene3D" id="3.90.810.10">
    <property type="entry name" value="CRIB domain"/>
    <property type="match status" value="1"/>
</dbReference>
<feature type="compositionally biased region" description="Low complexity" evidence="13">
    <location>
        <begin position="243"/>
        <end position="259"/>
    </location>
</feature>
<dbReference type="InterPro" id="IPR036936">
    <property type="entry name" value="CRIB_dom_sf"/>
</dbReference>
<evidence type="ECO:0000256" key="13">
    <source>
        <dbReference type="SAM" id="MobiDB-lite"/>
    </source>
</evidence>
<keyword evidence="9 12" id="KW-0067">ATP-binding</keyword>
<dbReference type="InterPro" id="IPR017441">
    <property type="entry name" value="Protein_kinase_ATP_BS"/>
</dbReference>
<feature type="domain" description="Protein kinase" evidence="14">
    <location>
        <begin position="406"/>
        <end position="657"/>
    </location>
</feature>
<dbReference type="PROSITE" id="PS00107">
    <property type="entry name" value="PROTEIN_KINASE_ATP"/>
    <property type="match status" value="1"/>
</dbReference>
<evidence type="ECO:0000256" key="2">
    <source>
        <dbReference type="ARBA" id="ARBA00008874"/>
    </source>
</evidence>
<feature type="domain" description="CRIB" evidence="15">
    <location>
        <begin position="89"/>
        <end position="102"/>
    </location>
</feature>
<dbReference type="Pfam" id="PF00786">
    <property type="entry name" value="PBD"/>
    <property type="match status" value="1"/>
</dbReference>
<dbReference type="CDD" id="cd01093">
    <property type="entry name" value="CRIB_PAK_like"/>
    <property type="match status" value="1"/>
</dbReference>
<evidence type="ECO:0000256" key="4">
    <source>
        <dbReference type="ARBA" id="ARBA00022490"/>
    </source>
</evidence>
<evidence type="ECO:0000256" key="11">
    <source>
        <dbReference type="ARBA" id="ARBA00048679"/>
    </source>
</evidence>
<dbReference type="PANTHER" id="PTHR45832">
    <property type="entry name" value="SERINE/THREONINE-PROTEIN KINASE SAMKA-RELATED-RELATED"/>
    <property type="match status" value="1"/>
</dbReference>
<dbReference type="OrthoDB" id="248923at2759"/>
<feature type="compositionally biased region" description="Pro residues" evidence="13">
    <location>
        <begin position="260"/>
        <end position="270"/>
    </location>
</feature>
<comment type="caution">
    <text evidence="16">The sequence shown here is derived from an EMBL/GenBank/DDBJ whole genome shotgun (WGS) entry which is preliminary data.</text>
</comment>
<keyword evidence="5" id="KW-0723">Serine/threonine-protein kinase</keyword>
<dbReference type="SMART" id="SM00285">
    <property type="entry name" value="PBD"/>
    <property type="match status" value="1"/>
</dbReference>
<comment type="subcellular location">
    <subcellularLocation>
        <location evidence="1">Cytoplasm</location>
    </subcellularLocation>
</comment>
<gene>
    <name evidence="16" type="ORF">BCR44DRAFT_34238</name>
</gene>
<evidence type="ECO:0000256" key="3">
    <source>
        <dbReference type="ARBA" id="ARBA00012513"/>
    </source>
</evidence>
<accession>A0A1Y2HL26</accession>
<dbReference type="Gene3D" id="3.30.200.20">
    <property type="entry name" value="Phosphorylase Kinase, domain 1"/>
    <property type="match status" value="1"/>
</dbReference>
<evidence type="ECO:0000256" key="6">
    <source>
        <dbReference type="ARBA" id="ARBA00022679"/>
    </source>
</evidence>
<keyword evidence="17" id="KW-1185">Reference proteome</keyword>
<dbReference type="Pfam" id="PF00069">
    <property type="entry name" value="Pkinase"/>
    <property type="match status" value="1"/>
</dbReference>
<dbReference type="FunFam" id="3.30.200.20:FF:000705">
    <property type="entry name" value="Non-specific serine/threonine protein kinase"/>
    <property type="match status" value="1"/>
</dbReference>
<dbReference type="EMBL" id="MCFL01000023">
    <property type="protein sequence ID" value="ORZ35298.1"/>
    <property type="molecule type" value="Genomic_DNA"/>
</dbReference>
<dbReference type="PANTHER" id="PTHR45832:SF22">
    <property type="entry name" value="SERINE_THREONINE-PROTEIN KINASE SAMKA-RELATED"/>
    <property type="match status" value="1"/>
</dbReference>
<keyword evidence="6" id="KW-0808">Transferase</keyword>
<dbReference type="Proteomes" id="UP000193411">
    <property type="component" value="Unassembled WGS sequence"/>
</dbReference>
<dbReference type="FunFam" id="1.10.510.10:FF:000011">
    <property type="entry name" value="Non-specific serine/threonine protein kinase"/>
    <property type="match status" value="1"/>
</dbReference>
<dbReference type="CDD" id="cd06614">
    <property type="entry name" value="STKc_PAK"/>
    <property type="match status" value="1"/>
</dbReference>
<keyword evidence="7 12" id="KW-0547">Nucleotide-binding</keyword>
<dbReference type="PROSITE" id="PS50011">
    <property type="entry name" value="PROTEIN_KINASE_DOM"/>
    <property type="match status" value="1"/>
</dbReference>
<dbReference type="InterPro" id="IPR000719">
    <property type="entry name" value="Prot_kinase_dom"/>
</dbReference>
<comment type="catalytic activity">
    <reaction evidence="10">
        <text>L-threonyl-[protein] + ATP = O-phospho-L-threonyl-[protein] + ADP + H(+)</text>
        <dbReference type="Rhea" id="RHEA:46608"/>
        <dbReference type="Rhea" id="RHEA-COMP:11060"/>
        <dbReference type="Rhea" id="RHEA-COMP:11605"/>
        <dbReference type="ChEBI" id="CHEBI:15378"/>
        <dbReference type="ChEBI" id="CHEBI:30013"/>
        <dbReference type="ChEBI" id="CHEBI:30616"/>
        <dbReference type="ChEBI" id="CHEBI:61977"/>
        <dbReference type="ChEBI" id="CHEBI:456216"/>
        <dbReference type="EC" id="2.7.11.1"/>
    </reaction>
</comment>
<comment type="similarity">
    <text evidence="2">Belongs to the protein kinase superfamily. STE Ser/Thr protein kinase family. STE20 subfamily.</text>
</comment>
<evidence type="ECO:0000259" key="15">
    <source>
        <dbReference type="PROSITE" id="PS50108"/>
    </source>
</evidence>
<reference evidence="16 17" key="1">
    <citation type="submission" date="2016-07" db="EMBL/GenBank/DDBJ databases">
        <title>Pervasive Adenine N6-methylation of Active Genes in Fungi.</title>
        <authorList>
            <consortium name="DOE Joint Genome Institute"/>
            <person name="Mondo S.J."/>
            <person name="Dannebaum R.O."/>
            <person name="Kuo R.C."/>
            <person name="Labutti K."/>
            <person name="Haridas S."/>
            <person name="Kuo A."/>
            <person name="Salamov A."/>
            <person name="Ahrendt S.R."/>
            <person name="Lipzen A."/>
            <person name="Sullivan W."/>
            <person name="Andreopoulos W.B."/>
            <person name="Clum A."/>
            <person name="Lindquist E."/>
            <person name="Daum C."/>
            <person name="Ramamoorthy G.K."/>
            <person name="Gryganskyi A."/>
            <person name="Culley D."/>
            <person name="Magnuson J.K."/>
            <person name="James T.Y."/>
            <person name="O'Malley M.A."/>
            <person name="Stajich J.E."/>
            <person name="Spatafora J.W."/>
            <person name="Visel A."/>
            <person name="Grigoriev I.V."/>
        </authorList>
    </citation>
    <scope>NUCLEOTIDE SEQUENCE [LARGE SCALE GENOMIC DNA]</scope>
    <source>
        <strain evidence="16 17">PL171</strain>
    </source>
</reference>
<feature type="binding site" evidence="12">
    <location>
        <position position="435"/>
    </location>
    <ligand>
        <name>ATP</name>
        <dbReference type="ChEBI" id="CHEBI:30616"/>
    </ligand>
</feature>
<proteinExistence type="inferred from homology"/>
<dbReference type="PROSITE" id="PS00108">
    <property type="entry name" value="PROTEIN_KINASE_ST"/>
    <property type="match status" value="1"/>
</dbReference>
<evidence type="ECO:0000313" key="17">
    <source>
        <dbReference type="Proteomes" id="UP000193411"/>
    </source>
</evidence>
<feature type="compositionally biased region" description="Polar residues" evidence="13">
    <location>
        <begin position="1"/>
        <end position="30"/>
    </location>
</feature>
<dbReference type="GO" id="GO:0106310">
    <property type="term" value="F:protein serine kinase activity"/>
    <property type="evidence" value="ECO:0007669"/>
    <property type="project" value="RHEA"/>
</dbReference>
<feature type="region of interest" description="Disordered" evidence="13">
    <location>
        <begin position="226"/>
        <end position="379"/>
    </location>
</feature>
<dbReference type="InterPro" id="IPR033923">
    <property type="entry name" value="PAK_BD"/>
</dbReference>
<dbReference type="AlphaFoldDB" id="A0A1Y2HL26"/>
<evidence type="ECO:0000256" key="5">
    <source>
        <dbReference type="ARBA" id="ARBA00022527"/>
    </source>
</evidence>
<dbReference type="SUPFAM" id="SSF56112">
    <property type="entry name" value="Protein kinase-like (PK-like)"/>
    <property type="match status" value="1"/>
</dbReference>
<feature type="compositionally biased region" description="Low complexity" evidence="13">
    <location>
        <begin position="315"/>
        <end position="365"/>
    </location>
</feature>
<feature type="compositionally biased region" description="Pro residues" evidence="13">
    <location>
        <begin position="184"/>
        <end position="196"/>
    </location>
</feature>